<dbReference type="Proteomes" id="UP000520156">
    <property type="component" value="Unassembled WGS sequence"/>
</dbReference>
<dbReference type="Gene3D" id="2.40.50.100">
    <property type="match status" value="1"/>
</dbReference>
<feature type="non-terminal residue" evidence="2">
    <location>
        <position position="1"/>
    </location>
</feature>
<name>A0A7X1F9I3_9SPHN</name>
<gene>
    <name evidence="2" type="ORF">H7F49_14405</name>
</gene>
<dbReference type="Gene3D" id="2.40.420.20">
    <property type="match status" value="1"/>
</dbReference>
<dbReference type="NCBIfam" id="TIGR01730">
    <property type="entry name" value="RND_mfp"/>
    <property type="match status" value="1"/>
</dbReference>
<dbReference type="SUPFAM" id="SSF111369">
    <property type="entry name" value="HlyD-like secretion proteins"/>
    <property type="match status" value="1"/>
</dbReference>
<dbReference type="RefSeq" id="WP_185684272.1">
    <property type="nucleotide sequence ID" value="NZ_JACLAU010000028.1"/>
</dbReference>
<sequence length="255" mass="25396">EPEVYAAAAQRAAADAARAGRAAERLAGLAREGAAPGAQAGDAKDLAGAAQAGLAAARADLTATRLTMPFPGTVIERLAEQGEVVGAGQALLTIADTASPLLARAQVPASLAAGLRAGQPGTVRLADGRDLAARVLRKAAGAEARTGLVTVELALAGTTGALSGAPASVRFPQAVPGPGAADGVQRIPAEALIEAQGGTASVYVIDQGGRARRRSVRLLGLADRDARVAGLPTDARVVTLGAGFVRDGQRVEVTR</sequence>
<proteinExistence type="inferred from homology"/>
<dbReference type="GO" id="GO:1990281">
    <property type="term" value="C:efflux pump complex"/>
    <property type="evidence" value="ECO:0007669"/>
    <property type="project" value="TreeGrafter"/>
</dbReference>
<evidence type="ECO:0000313" key="2">
    <source>
        <dbReference type="EMBL" id="MBC2652886.1"/>
    </source>
</evidence>
<dbReference type="Gene3D" id="2.40.30.170">
    <property type="match status" value="1"/>
</dbReference>
<evidence type="ECO:0000256" key="1">
    <source>
        <dbReference type="ARBA" id="ARBA00009477"/>
    </source>
</evidence>
<protein>
    <submittedName>
        <fullName evidence="2">Efflux RND transporter periplasmic adaptor subunit</fullName>
    </submittedName>
</protein>
<accession>A0A7X1F9I3</accession>
<evidence type="ECO:0000313" key="3">
    <source>
        <dbReference type="Proteomes" id="UP000520156"/>
    </source>
</evidence>
<reference evidence="2 3" key="1">
    <citation type="submission" date="2020-08" db="EMBL/GenBank/DDBJ databases">
        <title>The genome sequence of Novosphingobium flavum 4Y4.</title>
        <authorList>
            <person name="Liu Y."/>
        </authorList>
    </citation>
    <scope>NUCLEOTIDE SEQUENCE [LARGE SCALE GENOMIC DNA]</scope>
    <source>
        <strain evidence="2 3">4Y4</strain>
    </source>
</reference>
<dbReference type="PANTHER" id="PTHR30469">
    <property type="entry name" value="MULTIDRUG RESISTANCE PROTEIN MDTA"/>
    <property type="match status" value="1"/>
</dbReference>
<comment type="similarity">
    <text evidence="1">Belongs to the membrane fusion protein (MFP) (TC 8.A.1) family.</text>
</comment>
<dbReference type="PANTHER" id="PTHR30469:SF18">
    <property type="entry name" value="RESISTANCE-NODULATION-CELL DIVISION (RND) EFFLUX MEMBRANE FUSION PROTEIN-RELATED"/>
    <property type="match status" value="1"/>
</dbReference>
<dbReference type="GO" id="GO:0015562">
    <property type="term" value="F:efflux transmembrane transporter activity"/>
    <property type="evidence" value="ECO:0007669"/>
    <property type="project" value="TreeGrafter"/>
</dbReference>
<organism evidence="2 3">
    <name type="scientific">Novosphingobium aerophilum</name>
    <dbReference type="NCBI Taxonomy" id="2839843"/>
    <lineage>
        <taxon>Bacteria</taxon>
        <taxon>Pseudomonadati</taxon>
        <taxon>Pseudomonadota</taxon>
        <taxon>Alphaproteobacteria</taxon>
        <taxon>Sphingomonadales</taxon>
        <taxon>Sphingomonadaceae</taxon>
        <taxon>Novosphingobium</taxon>
    </lineage>
</organism>
<keyword evidence="3" id="KW-1185">Reference proteome</keyword>
<dbReference type="Gene3D" id="1.10.287.470">
    <property type="entry name" value="Helix hairpin bin"/>
    <property type="match status" value="1"/>
</dbReference>
<dbReference type="InterPro" id="IPR006143">
    <property type="entry name" value="RND_pump_MFP"/>
</dbReference>
<dbReference type="AlphaFoldDB" id="A0A7X1F9I3"/>
<dbReference type="EMBL" id="JACLAU010000028">
    <property type="protein sequence ID" value="MBC2652886.1"/>
    <property type="molecule type" value="Genomic_DNA"/>
</dbReference>
<comment type="caution">
    <text evidence="2">The sequence shown here is derived from an EMBL/GenBank/DDBJ whole genome shotgun (WGS) entry which is preliminary data.</text>
</comment>